<dbReference type="OrthoDB" id="75808at2759"/>
<dbReference type="EMBL" id="KI913963">
    <property type="protein sequence ID" value="ETW01049.1"/>
    <property type="molecule type" value="Genomic_DNA"/>
</dbReference>
<name>A0A024U475_9STRA</name>
<dbReference type="AlphaFoldDB" id="A0A024U475"/>
<reference evidence="2" key="1">
    <citation type="submission" date="2013-12" db="EMBL/GenBank/DDBJ databases">
        <title>The Genome Sequence of Aphanomyces invadans NJM9701.</title>
        <authorList>
            <consortium name="The Broad Institute Genomics Platform"/>
            <person name="Russ C."/>
            <person name="Tyler B."/>
            <person name="van West P."/>
            <person name="Dieguez-Uribeondo J."/>
            <person name="Young S.K."/>
            <person name="Zeng Q."/>
            <person name="Gargeya S."/>
            <person name="Fitzgerald M."/>
            <person name="Abouelleil A."/>
            <person name="Alvarado L."/>
            <person name="Chapman S.B."/>
            <person name="Gainer-Dewar J."/>
            <person name="Goldberg J."/>
            <person name="Griggs A."/>
            <person name="Gujja S."/>
            <person name="Hansen M."/>
            <person name="Howarth C."/>
            <person name="Imamovic A."/>
            <person name="Ireland A."/>
            <person name="Larimer J."/>
            <person name="McCowan C."/>
            <person name="Murphy C."/>
            <person name="Pearson M."/>
            <person name="Poon T.W."/>
            <person name="Priest M."/>
            <person name="Roberts A."/>
            <person name="Saif S."/>
            <person name="Shea T."/>
            <person name="Sykes S."/>
            <person name="Wortman J."/>
            <person name="Nusbaum C."/>
            <person name="Birren B."/>
        </authorList>
    </citation>
    <scope>NUCLEOTIDE SEQUENCE [LARGE SCALE GENOMIC DNA]</scope>
    <source>
        <strain evidence="2">NJM9701</strain>
    </source>
</reference>
<evidence type="ECO:0000313" key="2">
    <source>
        <dbReference type="EMBL" id="ETW01049.1"/>
    </source>
</evidence>
<feature type="compositionally biased region" description="Polar residues" evidence="1">
    <location>
        <begin position="113"/>
        <end position="123"/>
    </location>
</feature>
<protein>
    <submittedName>
        <fullName evidence="2">Uncharacterized protein</fullName>
    </submittedName>
</protein>
<accession>A0A024U475</accession>
<organism evidence="2">
    <name type="scientific">Aphanomyces invadans</name>
    <dbReference type="NCBI Taxonomy" id="157072"/>
    <lineage>
        <taxon>Eukaryota</taxon>
        <taxon>Sar</taxon>
        <taxon>Stramenopiles</taxon>
        <taxon>Oomycota</taxon>
        <taxon>Saprolegniomycetes</taxon>
        <taxon>Saprolegniales</taxon>
        <taxon>Verrucalvaceae</taxon>
        <taxon>Aphanomyces</taxon>
    </lineage>
</organism>
<dbReference type="VEuPathDB" id="FungiDB:H310_06679"/>
<proteinExistence type="predicted"/>
<feature type="region of interest" description="Disordered" evidence="1">
    <location>
        <begin position="264"/>
        <end position="295"/>
    </location>
</feature>
<gene>
    <name evidence="2" type="ORF">H310_06679</name>
</gene>
<feature type="region of interest" description="Disordered" evidence="1">
    <location>
        <begin position="113"/>
        <end position="132"/>
    </location>
</feature>
<dbReference type="GeneID" id="20083729"/>
<dbReference type="RefSeq" id="XP_008870047.1">
    <property type="nucleotide sequence ID" value="XM_008871825.1"/>
</dbReference>
<evidence type="ECO:0000256" key="1">
    <source>
        <dbReference type="SAM" id="MobiDB-lite"/>
    </source>
</evidence>
<sequence length="377" mass="42106">MLGSYMNDCSRYPFNQSNSRKASAPSGSTARNLMEYSLLKAWKIRVPEPSSQRQNRVEGRRSDGFVILHPRQGPPMTAAPVWKQSCRPRCTLSPTSPTKQVVLETSPTGKIGTAWSSNVSPSRRPTLRHPGTCKRYDSMKGIIEHDICKSTTQYHALRHGKPTTSNTNKSTTTSREQLRHIREGASGDKVSTLHLAERLMVCDTDVAMKRQPAARPPWPKEYVANYLTAESELALSDAKWKVSMTEERQQRFDAHCDLVAQGRDGTTADTKRMEGGPPSQVQTRSNPPPFKSKHHFRDKVNSWKVELGGDSEESMAAASEDAALFKTQQMLLRSHKLSGAEGMFGKRRLPLNNHRGLTWQRTIPRQPKATSAVMGIA</sequence>